<accession>A0A7J2TJF3</accession>
<comment type="caution">
    <text evidence="2">The sequence shown here is derived from an EMBL/GenBank/DDBJ whole genome shotgun (WGS) entry which is preliminary data.</text>
</comment>
<gene>
    <name evidence="2" type="ORF">ENP88_06230</name>
</gene>
<dbReference type="AlphaFoldDB" id="A0A7J2TJF3"/>
<reference evidence="2" key="1">
    <citation type="journal article" date="2020" name="mSystems">
        <title>Genome- and Community-Level Interaction Insights into Carbon Utilization and Element Cycling Functions of Hydrothermarchaeota in Hydrothermal Sediment.</title>
        <authorList>
            <person name="Zhou Z."/>
            <person name="Liu Y."/>
            <person name="Xu W."/>
            <person name="Pan J."/>
            <person name="Luo Z.H."/>
            <person name="Li M."/>
        </authorList>
    </citation>
    <scope>NUCLEOTIDE SEQUENCE [LARGE SCALE GENOMIC DNA]</scope>
    <source>
        <strain evidence="2">SpSt-26</strain>
    </source>
</reference>
<evidence type="ECO:0000313" key="2">
    <source>
        <dbReference type="EMBL" id="HEH35727.1"/>
    </source>
</evidence>
<feature type="coiled-coil region" evidence="1">
    <location>
        <begin position="74"/>
        <end position="101"/>
    </location>
</feature>
<proteinExistence type="predicted"/>
<organism evidence="2">
    <name type="scientific">Archaeoglobus fulgidus</name>
    <dbReference type="NCBI Taxonomy" id="2234"/>
    <lineage>
        <taxon>Archaea</taxon>
        <taxon>Methanobacteriati</taxon>
        <taxon>Methanobacteriota</taxon>
        <taxon>Archaeoglobi</taxon>
        <taxon>Archaeoglobales</taxon>
        <taxon>Archaeoglobaceae</taxon>
        <taxon>Archaeoglobus</taxon>
    </lineage>
</organism>
<sequence>MNLAKFMLILLLTIALAYPAAAADGEGKGKANDFRDKIFETHKERAMKWVESCYRWAERLEEKVRASNIGDEAKNRIQARIENMKGEIGEMRSKIENAKNYSELRDAMREIRTLWIELSKQMRLIAYEHFVIQMEKIIEKLEELADRFESHGLDVSSFRDAIDEASDALEGVKAKLGDGTVKYSDIANLRQKVMNAFEESKKLAREYRPKLSDGIVMANVSGSFKLNGTVMALIKGNGTVNVEPTGAKIKESKGKENVIEALVVRGKVNVTGEGDFKIIAHGNGTLTMNGNGSYTYKQCMNQKFVNGTFSDGFTINFGFGC</sequence>
<evidence type="ECO:0000256" key="1">
    <source>
        <dbReference type="SAM" id="Coils"/>
    </source>
</evidence>
<name>A0A7J2TJF3_ARCFL</name>
<protein>
    <submittedName>
        <fullName evidence="2">Uncharacterized protein</fullName>
    </submittedName>
</protein>
<keyword evidence="1" id="KW-0175">Coiled coil</keyword>
<dbReference type="EMBL" id="DSLA01000096">
    <property type="protein sequence ID" value="HEH35727.1"/>
    <property type="molecule type" value="Genomic_DNA"/>
</dbReference>